<gene>
    <name evidence="6" type="primary">rsmG</name>
    <name evidence="7" type="ORF">HNO88_001181</name>
</gene>
<dbReference type="InterPro" id="IPR029063">
    <property type="entry name" value="SAM-dependent_MTases_sf"/>
</dbReference>
<evidence type="ECO:0000256" key="5">
    <source>
        <dbReference type="ARBA" id="ARBA00022691"/>
    </source>
</evidence>
<dbReference type="RefSeq" id="WP_184243150.1">
    <property type="nucleotide sequence ID" value="NZ_JACHLR010000004.1"/>
</dbReference>
<feature type="binding site" evidence="6">
    <location>
        <position position="74"/>
    </location>
    <ligand>
        <name>S-adenosyl-L-methionine</name>
        <dbReference type="ChEBI" id="CHEBI:59789"/>
    </ligand>
</feature>
<dbReference type="Proteomes" id="UP000555448">
    <property type="component" value="Unassembled WGS sequence"/>
</dbReference>
<dbReference type="PANTHER" id="PTHR31760">
    <property type="entry name" value="S-ADENOSYL-L-METHIONINE-DEPENDENT METHYLTRANSFERASES SUPERFAMILY PROTEIN"/>
    <property type="match status" value="1"/>
</dbReference>
<comment type="similarity">
    <text evidence="6">Belongs to the methyltransferase superfamily. RNA methyltransferase RsmG family.</text>
</comment>
<comment type="subcellular location">
    <subcellularLocation>
        <location evidence="6">Cytoplasm</location>
    </subcellularLocation>
</comment>
<dbReference type="GO" id="GO:0005829">
    <property type="term" value="C:cytosol"/>
    <property type="evidence" value="ECO:0007669"/>
    <property type="project" value="TreeGrafter"/>
</dbReference>
<dbReference type="SUPFAM" id="SSF53335">
    <property type="entry name" value="S-adenosyl-L-methionine-dependent methyltransferases"/>
    <property type="match status" value="1"/>
</dbReference>
<dbReference type="InterPro" id="IPR003682">
    <property type="entry name" value="rRNA_ssu_MeTfrase_G"/>
</dbReference>
<keyword evidence="3 6" id="KW-0489">Methyltransferase</keyword>
<evidence type="ECO:0000256" key="6">
    <source>
        <dbReference type="HAMAP-Rule" id="MF_00074"/>
    </source>
</evidence>
<dbReference type="Pfam" id="PF02527">
    <property type="entry name" value="GidB"/>
    <property type="match status" value="1"/>
</dbReference>
<evidence type="ECO:0000256" key="2">
    <source>
        <dbReference type="ARBA" id="ARBA00022552"/>
    </source>
</evidence>
<comment type="caution">
    <text evidence="6">Lacks conserved residue(s) required for the propagation of feature annotation.</text>
</comment>
<dbReference type="NCBIfam" id="TIGR00138">
    <property type="entry name" value="rsmG_gidB"/>
    <property type="match status" value="1"/>
</dbReference>
<dbReference type="PIRSF" id="PIRSF003078">
    <property type="entry name" value="GidB"/>
    <property type="match status" value="1"/>
</dbReference>
<dbReference type="HAMAP" id="MF_00074">
    <property type="entry name" value="16SrRNA_methyltr_G"/>
    <property type="match status" value="1"/>
</dbReference>
<reference evidence="7 8" key="1">
    <citation type="submission" date="2020-08" db="EMBL/GenBank/DDBJ databases">
        <title>Functional genomics of gut bacteria from endangered species of beetles.</title>
        <authorList>
            <person name="Carlos-Shanley C."/>
        </authorList>
    </citation>
    <scope>NUCLEOTIDE SEQUENCE [LARGE SCALE GENOMIC DNA]</scope>
    <source>
        <strain evidence="7 8">S00245</strain>
    </source>
</reference>
<evidence type="ECO:0000313" key="7">
    <source>
        <dbReference type="EMBL" id="MBB4857867.1"/>
    </source>
</evidence>
<evidence type="ECO:0000256" key="4">
    <source>
        <dbReference type="ARBA" id="ARBA00022679"/>
    </source>
</evidence>
<dbReference type="GO" id="GO:0070043">
    <property type="term" value="F:rRNA (guanine-N7-)-methyltransferase activity"/>
    <property type="evidence" value="ECO:0007669"/>
    <property type="project" value="UniProtKB-UniRule"/>
</dbReference>
<evidence type="ECO:0000256" key="3">
    <source>
        <dbReference type="ARBA" id="ARBA00022603"/>
    </source>
</evidence>
<feature type="binding site" evidence="6">
    <location>
        <position position="139"/>
    </location>
    <ligand>
        <name>S-adenosyl-L-methionine</name>
        <dbReference type="ChEBI" id="CHEBI:59789"/>
    </ligand>
</feature>
<dbReference type="EMBL" id="JACHLR010000004">
    <property type="protein sequence ID" value="MBB4857867.1"/>
    <property type="molecule type" value="Genomic_DNA"/>
</dbReference>
<feature type="binding site" evidence="6">
    <location>
        <position position="79"/>
    </location>
    <ligand>
        <name>S-adenosyl-L-methionine</name>
        <dbReference type="ChEBI" id="CHEBI:59789"/>
    </ligand>
</feature>
<proteinExistence type="inferred from homology"/>
<evidence type="ECO:0000256" key="1">
    <source>
        <dbReference type="ARBA" id="ARBA00022490"/>
    </source>
</evidence>
<organism evidence="7 8">
    <name type="scientific">Novosphingobium chloroacetimidivorans</name>
    <dbReference type="NCBI Taxonomy" id="1428314"/>
    <lineage>
        <taxon>Bacteria</taxon>
        <taxon>Pseudomonadati</taxon>
        <taxon>Pseudomonadota</taxon>
        <taxon>Alphaproteobacteria</taxon>
        <taxon>Sphingomonadales</taxon>
        <taxon>Sphingomonadaceae</taxon>
        <taxon>Novosphingobium</taxon>
    </lineage>
</organism>
<comment type="function">
    <text evidence="6">Specifically methylates the N7 position of guanine in position 527 of 16S rRNA.</text>
</comment>
<comment type="catalytic activity">
    <reaction evidence="6">
        <text>guanosine(527) in 16S rRNA + S-adenosyl-L-methionine = N(7)-methylguanosine(527) in 16S rRNA + S-adenosyl-L-homocysteine</text>
        <dbReference type="Rhea" id="RHEA:42732"/>
        <dbReference type="Rhea" id="RHEA-COMP:10209"/>
        <dbReference type="Rhea" id="RHEA-COMP:10210"/>
        <dbReference type="ChEBI" id="CHEBI:57856"/>
        <dbReference type="ChEBI" id="CHEBI:59789"/>
        <dbReference type="ChEBI" id="CHEBI:74269"/>
        <dbReference type="ChEBI" id="CHEBI:74480"/>
        <dbReference type="EC" id="2.1.1.170"/>
    </reaction>
</comment>
<dbReference type="EC" id="2.1.1.170" evidence="6"/>
<sequence length="209" mass="22906">MTEAGARSQTLALAQSDEAEAKLDSFISALIEENERQNLVARATLPSMWARHILDSAQLLAHVPHETSTWLDLGTGAGFPGLVIAILRSDWNVTLVESRTRRVEWLTQMVDRLGLTNVDVEGRRLETVPTKVFDVISARAFAPLAELLDLSARFSAATTCWVLPKGRSAGQEVNELRGWNHKFHVEQSLTDPEAGILVGQLIGRKGTAA</sequence>
<keyword evidence="8" id="KW-1185">Reference proteome</keyword>
<dbReference type="PANTHER" id="PTHR31760:SF0">
    <property type="entry name" value="S-ADENOSYL-L-METHIONINE-DEPENDENT METHYLTRANSFERASES SUPERFAMILY PROTEIN"/>
    <property type="match status" value="1"/>
</dbReference>
<evidence type="ECO:0000313" key="8">
    <source>
        <dbReference type="Proteomes" id="UP000555448"/>
    </source>
</evidence>
<protein>
    <recommendedName>
        <fullName evidence="6">Ribosomal RNA small subunit methyltransferase G</fullName>
        <ecNumber evidence="6">2.1.1.170</ecNumber>
    </recommendedName>
    <alternativeName>
        <fullName evidence="6">16S rRNA 7-methylguanosine methyltransferase</fullName>
        <shortName evidence="6">16S rRNA m7G methyltransferase</shortName>
    </alternativeName>
</protein>
<keyword evidence="4 6" id="KW-0808">Transferase</keyword>
<feature type="binding site" evidence="6">
    <location>
        <begin position="125"/>
        <end position="126"/>
    </location>
    <ligand>
        <name>S-adenosyl-L-methionine</name>
        <dbReference type="ChEBI" id="CHEBI:59789"/>
    </ligand>
</feature>
<accession>A0A7W7K7U9</accession>
<keyword evidence="1 6" id="KW-0963">Cytoplasm</keyword>
<keyword evidence="5 6" id="KW-0949">S-adenosyl-L-methionine</keyword>
<name>A0A7W7K7U9_9SPHN</name>
<keyword evidence="2 6" id="KW-0698">rRNA processing</keyword>
<dbReference type="Gene3D" id="3.40.50.150">
    <property type="entry name" value="Vaccinia Virus protein VP39"/>
    <property type="match status" value="1"/>
</dbReference>
<dbReference type="AlphaFoldDB" id="A0A7W7K7U9"/>
<comment type="caution">
    <text evidence="7">The sequence shown here is derived from an EMBL/GenBank/DDBJ whole genome shotgun (WGS) entry which is preliminary data.</text>
</comment>